<feature type="transmembrane region" description="Helical" evidence="1">
    <location>
        <begin position="16"/>
        <end position="38"/>
    </location>
</feature>
<keyword evidence="1" id="KW-0472">Membrane</keyword>
<proteinExistence type="predicted"/>
<evidence type="ECO:0000256" key="1">
    <source>
        <dbReference type="SAM" id="Phobius"/>
    </source>
</evidence>
<sequence length="75" mass="8783">MTYTAFDGIISKNGWLVFWLVLFTILTVFGLILAYLYFRTSQNRTRKATISIILFNILVIAFELQLIFIKINVNF</sequence>
<keyword evidence="1" id="KW-1133">Transmembrane helix</keyword>
<accession>A0A9Y1BQU6</accession>
<evidence type="ECO:0000313" key="2">
    <source>
        <dbReference type="EMBL" id="UJG43503.1"/>
    </source>
</evidence>
<gene>
    <name evidence="2" type="ORF">K9W46_14180</name>
</gene>
<reference evidence="2" key="1">
    <citation type="journal article" date="2022" name="Nat. Microbiol.">
        <title>Unique mobile elements and scalable gene flow at the prokaryote-eukaryote boundary revealed by circularized Asgard archaea genomes.</title>
        <authorList>
            <person name="Wu F."/>
            <person name="Speth D.R."/>
            <person name="Philosof A."/>
            <person name="Cremiere A."/>
            <person name="Narayanan A."/>
            <person name="Barco R.A."/>
            <person name="Connon S.A."/>
            <person name="Amend J.P."/>
            <person name="Antoshechkin I.A."/>
            <person name="Orphan V.J."/>
        </authorList>
    </citation>
    <scope>NUCLEOTIDE SEQUENCE</scope>
    <source>
        <strain evidence="2">PR6</strain>
    </source>
</reference>
<feature type="transmembrane region" description="Helical" evidence="1">
    <location>
        <begin position="50"/>
        <end position="69"/>
    </location>
</feature>
<keyword evidence="1" id="KW-0812">Transmembrane</keyword>
<name>A0A9Y1BQU6_9ARCH</name>
<protein>
    <submittedName>
        <fullName evidence="2">Uncharacterized protein</fullName>
    </submittedName>
</protein>
<dbReference type="EMBL" id="CP084167">
    <property type="protein sequence ID" value="UJG43503.1"/>
    <property type="molecule type" value="Genomic_DNA"/>
</dbReference>
<dbReference type="Proteomes" id="UP001200513">
    <property type="component" value="Chromosome"/>
</dbReference>
<dbReference type="AlphaFoldDB" id="A0A9Y1BQU6"/>
<organism evidence="2">
    <name type="scientific">Candidatus Heimdallarchaeum endolithica</name>
    <dbReference type="NCBI Taxonomy" id="2876572"/>
    <lineage>
        <taxon>Archaea</taxon>
        <taxon>Promethearchaeati</taxon>
        <taxon>Candidatus Heimdallarchaeota</taxon>
        <taxon>Candidatus Heimdallarchaeia (ex Rinke et al. 2021) (nom. nud.)</taxon>
        <taxon>Candidatus Heimdallarchaeales</taxon>
        <taxon>Candidatus Heimdallarchaeaceae</taxon>
        <taxon>Candidatus Heimdallarchaeum</taxon>
    </lineage>
</organism>